<dbReference type="CDD" id="cd00093">
    <property type="entry name" value="HTH_XRE"/>
    <property type="match status" value="1"/>
</dbReference>
<dbReference type="Gene3D" id="1.10.10.60">
    <property type="entry name" value="Homeodomain-like"/>
    <property type="match status" value="4"/>
</dbReference>
<dbReference type="AlphaFoldDB" id="A0AAF0PBY1"/>
<dbReference type="GO" id="GO:0016787">
    <property type="term" value="F:hydrolase activity"/>
    <property type="evidence" value="ECO:0007669"/>
    <property type="project" value="UniProtKB-KW"/>
</dbReference>
<dbReference type="Pfam" id="PF13384">
    <property type="entry name" value="HTH_23"/>
    <property type="match status" value="1"/>
</dbReference>
<dbReference type="EMBL" id="CP101873">
    <property type="protein sequence ID" value="WMT08428.1"/>
    <property type="molecule type" value="Genomic_DNA"/>
</dbReference>
<evidence type="ECO:0000313" key="5">
    <source>
        <dbReference type="EMBL" id="WMT08428.1"/>
    </source>
</evidence>
<keyword evidence="6" id="KW-1185">Reference proteome</keyword>
<dbReference type="InterPro" id="IPR001387">
    <property type="entry name" value="Cro/C1-type_HTH"/>
</dbReference>
<proteinExistence type="predicted"/>
<dbReference type="Gene3D" id="1.10.30.50">
    <property type="match status" value="1"/>
</dbReference>
<feature type="domain" description="HTH cro/C1-type" evidence="3">
    <location>
        <begin position="70"/>
        <end position="98"/>
    </location>
</feature>
<dbReference type="PROSITE" id="PS50943">
    <property type="entry name" value="HTH_CROC1"/>
    <property type="match status" value="1"/>
</dbReference>
<dbReference type="GO" id="GO:0008270">
    <property type="term" value="F:zinc ion binding"/>
    <property type="evidence" value="ECO:0007669"/>
    <property type="project" value="InterPro"/>
</dbReference>
<keyword evidence="2" id="KW-0378">Hydrolase</keyword>
<sequence>MKYPWRDADTLCKLYHDEGLSQREIANRLDTDPSVINDWMQRHGIKSRDRTEATQNAVESDAPWTDEDTLRKLYVEERLSQPEIAERLGCSDSTVSNWIRRHGIKRPWQDEDRMRELYAEEQLSQAEIADRLDCGVSTIETWMNRHGITGRENGESVQLSLLPGPAYEVLTDEDELRHLYEKEGLDTYQIADLLNVGSSTVSDYTRRYGITNGQLSGEDHPMWEGGQVHYYGPNWPEQREKRLERDDHQCVVCGVSESEYRDRTGRDLDVHHIRPRREFVDDDGLDHEAANRLDNLITLCRSCHAKWEGIPLKPES</sequence>
<evidence type="ECO:0000256" key="2">
    <source>
        <dbReference type="ARBA" id="ARBA00022801"/>
    </source>
</evidence>
<dbReference type="GO" id="GO:0004519">
    <property type="term" value="F:endonuclease activity"/>
    <property type="evidence" value="ECO:0007669"/>
    <property type="project" value="InterPro"/>
</dbReference>
<gene>
    <name evidence="5" type="ORF">NP511_02065</name>
    <name evidence="4" type="ORF">NP511_20780</name>
</gene>
<accession>A0AAF0PBY1</accession>
<dbReference type="Pfam" id="PF01844">
    <property type="entry name" value="HNH"/>
    <property type="match status" value="1"/>
</dbReference>
<keyword evidence="1" id="KW-0540">Nuclease</keyword>
<evidence type="ECO:0000259" key="3">
    <source>
        <dbReference type="PROSITE" id="PS50943"/>
    </source>
</evidence>
<reference evidence="4 6" key="1">
    <citation type="submission" date="2022-07" db="EMBL/GenBank/DDBJ databases">
        <title>Two temperate virus in Haloterrigena jeotgali A29.</title>
        <authorList>
            <person name="Deng X."/>
        </authorList>
    </citation>
    <scope>NUCLEOTIDE SEQUENCE [LARGE SCALE GENOMIC DNA]</scope>
    <source>
        <strain evidence="4 6">A29</strain>
    </source>
</reference>
<dbReference type="GO" id="GO:0003676">
    <property type="term" value="F:nucleic acid binding"/>
    <property type="evidence" value="ECO:0007669"/>
    <property type="project" value="InterPro"/>
</dbReference>
<dbReference type="CDD" id="cd00085">
    <property type="entry name" value="HNHc"/>
    <property type="match status" value="1"/>
</dbReference>
<dbReference type="GeneID" id="84216430"/>
<dbReference type="SMART" id="SM00507">
    <property type="entry name" value="HNHc"/>
    <property type="match status" value="1"/>
</dbReference>
<dbReference type="GO" id="GO:0005829">
    <property type="term" value="C:cytosol"/>
    <property type="evidence" value="ECO:0007669"/>
    <property type="project" value="TreeGrafter"/>
</dbReference>
<evidence type="ECO:0000256" key="1">
    <source>
        <dbReference type="ARBA" id="ARBA00022722"/>
    </source>
</evidence>
<evidence type="ECO:0000313" key="6">
    <source>
        <dbReference type="Proteomes" id="UP001224926"/>
    </source>
</evidence>
<dbReference type="PANTHER" id="PTHR41286">
    <property type="entry name" value="HNH NUCLEASE YAJD-RELATED"/>
    <property type="match status" value="1"/>
</dbReference>
<organism evidence="4 6">
    <name type="scientific">Natrinema thermotolerans</name>
    <dbReference type="NCBI Taxonomy" id="121872"/>
    <lineage>
        <taxon>Archaea</taxon>
        <taxon>Methanobacteriati</taxon>
        <taxon>Methanobacteriota</taxon>
        <taxon>Stenosarchaea group</taxon>
        <taxon>Halobacteria</taxon>
        <taxon>Halobacteriales</taxon>
        <taxon>Natrialbaceae</taxon>
        <taxon>Natrinema</taxon>
    </lineage>
</organism>
<name>A0AAF0PBY1_9EURY</name>
<dbReference type="PANTHER" id="PTHR41286:SF1">
    <property type="entry name" value="HNH NUCLEASE YAJD-RELATED"/>
    <property type="match status" value="1"/>
</dbReference>
<dbReference type="RefSeq" id="WP_049964208.1">
    <property type="nucleotide sequence ID" value="NZ_CP101873.1"/>
</dbReference>
<dbReference type="Proteomes" id="UP001224926">
    <property type="component" value="Chromosome"/>
</dbReference>
<dbReference type="InterPro" id="IPR002711">
    <property type="entry name" value="HNH"/>
</dbReference>
<evidence type="ECO:0000313" key="4">
    <source>
        <dbReference type="EMBL" id="WMT07796.1"/>
    </source>
</evidence>
<dbReference type="EMBL" id="CP101873">
    <property type="protein sequence ID" value="WMT07796.1"/>
    <property type="molecule type" value="Genomic_DNA"/>
</dbReference>
<protein>
    <submittedName>
        <fullName evidence="4">Helix-turn-helix domain-containing protein</fullName>
    </submittedName>
</protein>
<dbReference type="InterPro" id="IPR003615">
    <property type="entry name" value="HNH_nuc"/>
</dbReference>